<dbReference type="Proteomes" id="UP000001732">
    <property type="component" value="Chromosome"/>
</dbReference>
<proteinExistence type="predicted"/>
<name>B5Y617_COPPD</name>
<gene>
    <name evidence="1" type="ordered locus">COPRO5265_1395</name>
</gene>
<dbReference type="HOGENOM" id="CLU_2786749_0_0_9"/>
<protein>
    <submittedName>
        <fullName evidence="1">Uncharacterized protein</fullName>
    </submittedName>
</protein>
<dbReference type="RefSeq" id="WP_012544369.1">
    <property type="nucleotide sequence ID" value="NC_011295.1"/>
</dbReference>
<evidence type="ECO:0000313" key="2">
    <source>
        <dbReference type="Proteomes" id="UP000001732"/>
    </source>
</evidence>
<sequence length="68" mass="7898">MLLKKGGCRKVVDPEIEAKAGKVFMNPTEEFSKHVPEDEFEWHHLPKFVAMKLNEAGVIVFGKWEREE</sequence>
<reference evidence="2" key="1">
    <citation type="submission" date="2008-08" db="EMBL/GenBank/DDBJ databases">
        <title>The complete genome sequence of Coprothermobacter proteolyticus strain ATCC 5245 / DSM 5265 / BT.</title>
        <authorList>
            <person name="Dodson R.J."/>
            <person name="Durkin A.S."/>
            <person name="Wu M."/>
            <person name="Eisen J."/>
            <person name="Sutton G."/>
        </authorList>
    </citation>
    <scope>NUCLEOTIDE SEQUENCE [LARGE SCALE GENOMIC DNA]</scope>
    <source>
        <strain evidence="2">ATCC 35245 / DSM 5265 / OCM 4 / BT</strain>
    </source>
</reference>
<accession>B5Y617</accession>
<dbReference type="EMBL" id="CP001145">
    <property type="protein sequence ID" value="ACI17717.1"/>
    <property type="molecule type" value="Genomic_DNA"/>
</dbReference>
<keyword evidence="2" id="KW-1185">Reference proteome</keyword>
<dbReference type="AlphaFoldDB" id="B5Y617"/>
<organism evidence="1 2">
    <name type="scientific">Coprothermobacter proteolyticus (strain ATCC 35245 / DSM 5265 / OCM 4 / BT)</name>
    <dbReference type="NCBI Taxonomy" id="309798"/>
    <lineage>
        <taxon>Bacteria</taxon>
        <taxon>Pseudomonadati</taxon>
        <taxon>Coprothermobacterota</taxon>
        <taxon>Coprothermobacteria</taxon>
        <taxon>Coprothermobacterales</taxon>
        <taxon>Coprothermobacteraceae</taxon>
        <taxon>Coprothermobacter</taxon>
    </lineage>
</organism>
<dbReference type="KEGG" id="cpo:COPRO5265_1395"/>
<evidence type="ECO:0000313" key="1">
    <source>
        <dbReference type="EMBL" id="ACI17717.1"/>
    </source>
</evidence>
<reference evidence="1 2" key="2">
    <citation type="journal article" date="2014" name="Genome Announc.">
        <title>Complete Genome Sequence of Coprothermobacter proteolyticus DSM 5265.</title>
        <authorList>
            <person name="Alexiev A."/>
            <person name="Coil D.A."/>
            <person name="Badger J.H."/>
            <person name="Enticknap J."/>
            <person name="Ward N."/>
            <person name="Robb F.T."/>
            <person name="Eisen J.A."/>
        </authorList>
    </citation>
    <scope>NUCLEOTIDE SEQUENCE [LARGE SCALE GENOMIC DNA]</scope>
    <source>
        <strain evidence="2">ATCC 35245 / DSM 5265 / OCM 4 / BT</strain>
    </source>
</reference>